<proteinExistence type="predicted"/>
<evidence type="ECO:0000313" key="3">
    <source>
        <dbReference type="Proteomes" id="UP001303760"/>
    </source>
</evidence>
<protein>
    <submittedName>
        <fullName evidence="2">Uncharacterized protein</fullName>
    </submittedName>
</protein>
<dbReference type="Proteomes" id="UP001303760">
    <property type="component" value="Unassembled WGS sequence"/>
</dbReference>
<gene>
    <name evidence="2" type="ORF">C8A03DRAFT_30694</name>
</gene>
<evidence type="ECO:0000313" key="2">
    <source>
        <dbReference type="EMBL" id="KAK4241211.1"/>
    </source>
</evidence>
<dbReference type="EMBL" id="MU860026">
    <property type="protein sequence ID" value="KAK4241211.1"/>
    <property type="molecule type" value="Genomic_DNA"/>
</dbReference>
<comment type="caution">
    <text evidence="2">The sequence shown here is derived from an EMBL/GenBank/DDBJ whole genome shotgun (WGS) entry which is preliminary data.</text>
</comment>
<dbReference type="AlphaFoldDB" id="A0AAN7CGI9"/>
<reference evidence="2" key="1">
    <citation type="journal article" date="2023" name="Mol. Phylogenet. Evol.">
        <title>Genome-scale phylogeny and comparative genomics of the fungal order Sordariales.</title>
        <authorList>
            <person name="Hensen N."/>
            <person name="Bonometti L."/>
            <person name="Westerberg I."/>
            <person name="Brannstrom I.O."/>
            <person name="Guillou S."/>
            <person name="Cros-Aarteil S."/>
            <person name="Calhoun S."/>
            <person name="Haridas S."/>
            <person name="Kuo A."/>
            <person name="Mondo S."/>
            <person name="Pangilinan J."/>
            <person name="Riley R."/>
            <person name="LaButti K."/>
            <person name="Andreopoulos B."/>
            <person name="Lipzen A."/>
            <person name="Chen C."/>
            <person name="Yan M."/>
            <person name="Daum C."/>
            <person name="Ng V."/>
            <person name="Clum A."/>
            <person name="Steindorff A."/>
            <person name="Ohm R.A."/>
            <person name="Martin F."/>
            <person name="Silar P."/>
            <person name="Natvig D.O."/>
            <person name="Lalanne C."/>
            <person name="Gautier V."/>
            <person name="Ament-Velasquez S.L."/>
            <person name="Kruys A."/>
            <person name="Hutchinson M.I."/>
            <person name="Powell A.J."/>
            <person name="Barry K."/>
            <person name="Miller A.N."/>
            <person name="Grigoriev I.V."/>
            <person name="Debuchy R."/>
            <person name="Gladieux P."/>
            <person name="Hiltunen Thoren M."/>
            <person name="Johannesson H."/>
        </authorList>
    </citation>
    <scope>NUCLEOTIDE SEQUENCE</scope>
    <source>
        <strain evidence="2">CBS 532.94</strain>
    </source>
</reference>
<feature type="compositionally biased region" description="Basic residues" evidence="1">
    <location>
        <begin position="67"/>
        <end position="80"/>
    </location>
</feature>
<organism evidence="2 3">
    <name type="scientific">Achaetomium macrosporum</name>
    <dbReference type="NCBI Taxonomy" id="79813"/>
    <lineage>
        <taxon>Eukaryota</taxon>
        <taxon>Fungi</taxon>
        <taxon>Dikarya</taxon>
        <taxon>Ascomycota</taxon>
        <taxon>Pezizomycotina</taxon>
        <taxon>Sordariomycetes</taxon>
        <taxon>Sordariomycetidae</taxon>
        <taxon>Sordariales</taxon>
        <taxon>Chaetomiaceae</taxon>
        <taxon>Achaetomium</taxon>
    </lineage>
</organism>
<accession>A0AAN7CGI9</accession>
<name>A0AAN7CGI9_9PEZI</name>
<feature type="region of interest" description="Disordered" evidence="1">
    <location>
        <begin position="59"/>
        <end position="88"/>
    </location>
</feature>
<sequence length="88" mass="9941">MLADLLPHDKDPKEAKDAVYDISVIASTACDVSAKLLQSRLTFQYVFNDVDAQLSSDMHEALDSQPGRHRLQQRHEHKKRPNSENGIV</sequence>
<keyword evidence="3" id="KW-1185">Reference proteome</keyword>
<reference evidence="2" key="2">
    <citation type="submission" date="2023-05" db="EMBL/GenBank/DDBJ databases">
        <authorList>
            <consortium name="Lawrence Berkeley National Laboratory"/>
            <person name="Steindorff A."/>
            <person name="Hensen N."/>
            <person name="Bonometti L."/>
            <person name="Westerberg I."/>
            <person name="Brannstrom I.O."/>
            <person name="Guillou S."/>
            <person name="Cros-Aarteil S."/>
            <person name="Calhoun S."/>
            <person name="Haridas S."/>
            <person name="Kuo A."/>
            <person name="Mondo S."/>
            <person name="Pangilinan J."/>
            <person name="Riley R."/>
            <person name="Labutti K."/>
            <person name="Andreopoulos B."/>
            <person name="Lipzen A."/>
            <person name="Chen C."/>
            <person name="Yanf M."/>
            <person name="Daum C."/>
            <person name="Ng V."/>
            <person name="Clum A."/>
            <person name="Ohm R."/>
            <person name="Martin F."/>
            <person name="Silar P."/>
            <person name="Natvig D."/>
            <person name="Lalanne C."/>
            <person name="Gautier V."/>
            <person name="Ament-Velasquez S.L."/>
            <person name="Kruys A."/>
            <person name="Hutchinson M.I."/>
            <person name="Powell A.J."/>
            <person name="Barry K."/>
            <person name="Miller A.N."/>
            <person name="Grigoriev I.V."/>
            <person name="Debuchy R."/>
            <person name="Gladieux P."/>
            <person name="Thoren M.H."/>
            <person name="Johannesson H."/>
        </authorList>
    </citation>
    <scope>NUCLEOTIDE SEQUENCE</scope>
    <source>
        <strain evidence="2">CBS 532.94</strain>
    </source>
</reference>
<evidence type="ECO:0000256" key="1">
    <source>
        <dbReference type="SAM" id="MobiDB-lite"/>
    </source>
</evidence>